<dbReference type="Pfam" id="PF02902">
    <property type="entry name" value="Peptidase_C48"/>
    <property type="match status" value="1"/>
</dbReference>
<dbReference type="PROSITE" id="PS50600">
    <property type="entry name" value="ULP_PROTEASE"/>
    <property type="match status" value="1"/>
</dbReference>
<evidence type="ECO:0000313" key="7">
    <source>
        <dbReference type="Proteomes" id="UP001152523"/>
    </source>
</evidence>
<keyword evidence="2" id="KW-0645">Protease</keyword>
<dbReference type="Proteomes" id="UP001152523">
    <property type="component" value="Unassembled WGS sequence"/>
</dbReference>
<evidence type="ECO:0000256" key="1">
    <source>
        <dbReference type="ARBA" id="ARBA00005234"/>
    </source>
</evidence>
<feature type="region of interest" description="Disordered" evidence="4">
    <location>
        <begin position="311"/>
        <end position="331"/>
    </location>
</feature>
<organism evidence="6 7">
    <name type="scientific">Cuscuta epithymum</name>
    <dbReference type="NCBI Taxonomy" id="186058"/>
    <lineage>
        <taxon>Eukaryota</taxon>
        <taxon>Viridiplantae</taxon>
        <taxon>Streptophyta</taxon>
        <taxon>Embryophyta</taxon>
        <taxon>Tracheophyta</taxon>
        <taxon>Spermatophyta</taxon>
        <taxon>Magnoliopsida</taxon>
        <taxon>eudicotyledons</taxon>
        <taxon>Gunneridae</taxon>
        <taxon>Pentapetalae</taxon>
        <taxon>asterids</taxon>
        <taxon>lamiids</taxon>
        <taxon>Solanales</taxon>
        <taxon>Convolvulaceae</taxon>
        <taxon>Cuscuteae</taxon>
        <taxon>Cuscuta</taxon>
        <taxon>Cuscuta subgen. Cuscuta</taxon>
    </lineage>
</organism>
<accession>A0AAV0CGL4</accession>
<dbReference type="InterPro" id="IPR015410">
    <property type="entry name" value="DUF1985"/>
</dbReference>
<dbReference type="InterPro" id="IPR003653">
    <property type="entry name" value="Peptidase_C48_C"/>
</dbReference>
<dbReference type="GO" id="GO:0008234">
    <property type="term" value="F:cysteine-type peptidase activity"/>
    <property type="evidence" value="ECO:0007669"/>
    <property type="project" value="InterPro"/>
</dbReference>
<dbReference type="GO" id="GO:0006508">
    <property type="term" value="P:proteolysis"/>
    <property type="evidence" value="ECO:0007669"/>
    <property type="project" value="UniProtKB-KW"/>
</dbReference>
<feature type="region of interest" description="Disordered" evidence="4">
    <location>
        <begin position="113"/>
        <end position="139"/>
    </location>
</feature>
<dbReference type="PANTHER" id="PTHR48449">
    <property type="entry name" value="DUF1985 DOMAIN-CONTAINING PROTEIN"/>
    <property type="match status" value="1"/>
</dbReference>
<evidence type="ECO:0000313" key="6">
    <source>
        <dbReference type="EMBL" id="CAH9076506.1"/>
    </source>
</evidence>
<dbReference type="Gene3D" id="3.40.395.10">
    <property type="entry name" value="Adenoviral Proteinase, Chain A"/>
    <property type="match status" value="1"/>
</dbReference>
<dbReference type="PANTHER" id="PTHR48449:SF1">
    <property type="entry name" value="DUF1985 DOMAIN-CONTAINING PROTEIN"/>
    <property type="match status" value="1"/>
</dbReference>
<comment type="caution">
    <text evidence="6">The sequence shown here is derived from an EMBL/GenBank/DDBJ whole genome shotgun (WGS) entry which is preliminary data.</text>
</comment>
<dbReference type="InterPro" id="IPR038765">
    <property type="entry name" value="Papain-like_cys_pep_sf"/>
</dbReference>
<reference evidence="6" key="1">
    <citation type="submission" date="2022-07" db="EMBL/GenBank/DDBJ databases">
        <authorList>
            <person name="Macas J."/>
            <person name="Novak P."/>
            <person name="Neumann P."/>
        </authorList>
    </citation>
    <scope>NUCLEOTIDE SEQUENCE</scope>
</reference>
<feature type="domain" description="Ubiquitin-like protease family profile" evidence="5">
    <location>
        <begin position="634"/>
        <end position="804"/>
    </location>
</feature>
<proteinExistence type="inferred from homology"/>
<keyword evidence="3" id="KW-0378">Hydrolase</keyword>
<gene>
    <name evidence="6" type="ORF">CEPIT_LOCUS5917</name>
</gene>
<dbReference type="Pfam" id="PF09331">
    <property type="entry name" value="DUF1985"/>
    <property type="match status" value="1"/>
</dbReference>
<evidence type="ECO:0000256" key="4">
    <source>
        <dbReference type="SAM" id="MobiDB-lite"/>
    </source>
</evidence>
<keyword evidence="7" id="KW-1185">Reference proteome</keyword>
<protein>
    <recommendedName>
        <fullName evidence="5">Ubiquitin-like protease family profile domain-containing protein</fullName>
    </recommendedName>
</protein>
<evidence type="ECO:0000256" key="2">
    <source>
        <dbReference type="ARBA" id="ARBA00022670"/>
    </source>
</evidence>
<dbReference type="AlphaFoldDB" id="A0AAV0CGL4"/>
<sequence length="838" mass="94528">MADGALKLRIPSHDYFPAQYSVCSAFRIAAKWVKDRLSPTQKDRFRELPWGHLIDIPQTDNSGQILHMLALHLVQDQPDNELWFGIGGTLYKFTYADFSYISGLPIHDEPEAAEADPAAPEDEDCGDDSGQESGQEDEPVGALAEKYFGGKDNITHANMKNIFTKLKPSKRGDDAVKLASLFYIECVLLAKDNTTRINASSVRLANDLEAFRKCPWSLQSYKILVKHMKDLMQDQPDKFQERKKKNPKYKNAKLSVYGFPLVLQVWAYEEIPEVGMHFANKVGNHDVPLLNWTAVPKFHYSKLRRLVFPEEEEKVSDSEEGEEEDETNEEDVQVFGKLKILEEMQNLRVCVEKVEKKITIVEDTISEIKVLLQKLIGNQNPSVQEEVDKVDNDDVVVQDEAAVEAEGENIVQTSDGEDAEVVHADAGQSEGQGAAADVPLKSTSVHEEGAAADGHGVADRQLSPTADFTAHEDGVVKEVGDVSNPLNNEGGTRADLIISTVVTEVDWENEHNKHDSNFPDIMMCLNEDSQQVEDEQLPSVTAPGPFENLDWDGGDVGSTPLDVEPLADVSTKHRHKRKRCRANYKCSPYLDPIIPIEPPMFHPSDDDIASLKAWIEEPDHVEPKMVVLNLPSFDEVDREFFRELVQPDETLWSYHMDALSYLLVKDCKTEKPYKLINPYFTHQLLSKDAKDENVWTRDKYLPAVDWRGLEKVFVPLNVGGMHWILAEIDLHAKLVRVYDSMRTSRSRLHAADLCVRLPLLFRVIQAHPHLSKVEVWKASAVADVPQQEGGSICGLMVVAYAEALMLGLPMRPYCEYANVASKRWHFALRLWTLRQTVS</sequence>
<evidence type="ECO:0000256" key="3">
    <source>
        <dbReference type="ARBA" id="ARBA00022801"/>
    </source>
</evidence>
<evidence type="ECO:0000259" key="5">
    <source>
        <dbReference type="PROSITE" id="PS50600"/>
    </source>
</evidence>
<name>A0AAV0CGL4_9ASTE</name>
<dbReference type="EMBL" id="CAMAPF010000030">
    <property type="protein sequence ID" value="CAH9076506.1"/>
    <property type="molecule type" value="Genomic_DNA"/>
</dbReference>
<comment type="similarity">
    <text evidence="1">Belongs to the peptidase C48 family.</text>
</comment>
<dbReference type="SUPFAM" id="SSF54001">
    <property type="entry name" value="Cysteine proteinases"/>
    <property type="match status" value="1"/>
</dbReference>